<feature type="transmembrane region" description="Helical" evidence="1">
    <location>
        <begin position="12"/>
        <end position="31"/>
    </location>
</feature>
<feature type="transmembrane region" description="Helical" evidence="1">
    <location>
        <begin position="37"/>
        <end position="59"/>
    </location>
</feature>
<dbReference type="Proteomes" id="UP001596145">
    <property type="component" value="Unassembled WGS sequence"/>
</dbReference>
<dbReference type="RefSeq" id="WP_122104578.1">
    <property type="nucleotide sequence ID" value="NZ_JBHSKV010000024.1"/>
</dbReference>
<evidence type="ECO:0000313" key="3">
    <source>
        <dbReference type="Proteomes" id="UP001596145"/>
    </source>
</evidence>
<dbReference type="AlphaFoldDB" id="A0ABD5QW48"/>
<keyword evidence="1" id="KW-0812">Transmembrane</keyword>
<sequence>MARAEPSYRTLRLLCANAAGMVGFLAAYVVAREPGVAAVAAVVLGVIGYVASSVLVDYASSGTKE</sequence>
<comment type="caution">
    <text evidence="2">The sequence shown here is derived from an EMBL/GenBank/DDBJ whole genome shotgun (WGS) entry which is preliminary data.</text>
</comment>
<evidence type="ECO:0000256" key="1">
    <source>
        <dbReference type="SAM" id="Phobius"/>
    </source>
</evidence>
<name>A0ABD5QW48_9EURY</name>
<gene>
    <name evidence="2" type="ORF">ACFPJA_16385</name>
</gene>
<evidence type="ECO:0000313" key="2">
    <source>
        <dbReference type="EMBL" id="MFC5136288.1"/>
    </source>
</evidence>
<reference evidence="2 3" key="1">
    <citation type="journal article" date="2019" name="Int. J. Syst. Evol. Microbiol.">
        <title>The Global Catalogue of Microorganisms (GCM) 10K type strain sequencing project: providing services to taxonomists for standard genome sequencing and annotation.</title>
        <authorList>
            <consortium name="The Broad Institute Genomics Platform"/>
            <consortium name="The Broad Institute Genome Sequencing Center for Infectious Disease"/>
            <person name="Wu L."/>
            <person name="Ma J."/>
        </authorList>
    </citation>
    <scope>NUCLEOTIDE SEQUENCE [LARGE SCALE GENOMIC DNA]</scope>
    <source>
        <strain evidence="2 3">CGMCC 1.16026</strain>
    </source>
</reference>
<accession>A0ABD5QW48</accession>
<keyword evidence="1" id="KW-1133">Transmembrane helix</keyword>
<keyword evidence="1" id="KW-0472">Membrane</keyword>
<organism evidence="2 3">
    <name type="scientific">Halorubrum glutamatedens</name>
    <dbReference type="NCBI Taxonomy" id="2707018"/>
    <lineage>
        <taxon>Archaea</taxon>
        <taxon>Methanobacteriati</taxon>
        <taxon>Methanobacteriota</taxon>
        <taxon>Stenosarchaea group</taxon>
        <taxon>Halobacteria</taxon>
        <taxon>Halobacteriales</taxon>
        <taxon>Haloferacaceae</taxon>
        <taxon>Halorubrum</taxon>
    </lineage>
</organism>
<proteinExistence type="predicted"/>
<protein>
    <submittedName>
        <fullName evidence="2">Uncharacterized protein</fullName>
    </submittedName>
</protein>
<dbReference type="EMBL" id="JBHSKV010000024">
    <property type="protein sequence ID" value="MFC5136288.1"/>
    <property type="molecule type" value="Genomic_DNA"/>
</dbReference>
<keyword evidence="3" id="KW-1185">Reference proteome</keyword>